<name>A0A6G7VGM5_9GAMM</name>
<organism evidence="2 3">
    <name type="scientific">Caldichromatium japonicum</name>
    <dbReference type="NCBI Taxonomy" id="2699430"/>
    <lineage>
        <taxon>Bacteria</taxon>
        <taxon>Pseudomonadati</taxon>
        <taxon>Pseudomonadota</taxon>
        <taxon>Gammaproteobacteria</taxon>
        <taxon>Chromatiales</taxon>
        <taxon>Chromatiaceae</taxon>
        <taxon>Caldichromatium</taxon>
    </lineage>
</organism>
<proteinExistence type="predicted"/>
<gene>
    <name evidence="2" type="ORF">GWK36_01965</name>
</gene>
<dbReference type="KEGG" id="cjap:GWK36_01965"/>
<dbReference type="AlphaFoldDB" id="A0A6G7VGM5"/>
<protein>
    <submittedName>
        <fullName evidence="2">DUF1566 domain-containing protein</fullName>
    </submittedName>
</protein>
<evidence type="ECO:0000313" key="2">
    <source>
        <dbReference type="EMBL" id="QIK39060.1"/>
    </source>
</evidence>
<keyword evidence="3" id="KW-1185">Reference proteome</keyword>
<accession>A0A6G7VGM5</accession>
<feature type="domain" description="Lcl C-terminal" evidence="1">
    <location>
        <begin position="43"/>
        <end position="164"/>
    </location>
</feature>
<evidence type="ECO:0000313" key="3">
    <source>
        <dbReference type="Proteomes" id="UP000502699"/>
    </source>
</evidence>
<dbReference type="InterPro" id="IPR011460">
    <property type="entry name" value="Lcl_C"/>
</dbReference>
<reference evidence="3" key="1">
    <citation type="submission" date="2020-01" db="EMBL/GenBank/DDBJ databases">
        <title>Caldichromatium gen. nov., sp. nov., a thermophilic purple sulfur bacterium member of the family Chromatiaceae isolated from Nakabusa hot spring, Japan.</title>
        <authorList>
            <person name="Saini M.K."/>
            <person name="Hanada S."/>
            <person name="Tank M."/>
        </authorList>
    </citation>
    <scope>NUCLEOTIDE SEQUENCE [LARGE SCALE GENOMIC DNA]</scope>
    <source>
        <strain evidence="3">No.7</strain>
    </source>
</reference>
<dbReference type="Proteomes" id="UP000502699">
    <property type="component" value="Chromosome"/>
</dbReference>
<dbReference type="Pfam" id="PF07603">
    <property type="entry name" value="Lcl_C"/>
    <property type="match status" value="1"/>
</dbReference>
<dbReference type="PANTHER" id="PTHR35812">
    <property type="entry name" value="LIPOPROTEIN"/>
    <property type="match status" value="1"/>
</dbReference>
<dbReference type="PANTHER" id="PTHR35812:SF1">
    <property type="entry name" value="LIPOPROTEIN"/>
    <property type="match status" value="1"/>
</dbReference>
<dbReference type="EMBL" id="CP048029">
    <property type="protein sequence ID" value="QIK39060.1"/>
    <property type="molecule type" value="Genomic_DNA"/>
</dbReference>
<sequence>MIALWAGAEVRSQEIPPANDACFKGLAETAPSTEFTQLEGGAVVRHERTGLEWQRCALGQQWDAASKTCAGRPTVHTWKEAVKQAEQTGDGWRLPTGDELMTIVERCHDGPAINPQVFPNTPGVLFWSSSVDTGGVGRVWAVSFFTGQPFRVGTAQNGRVRLVRGTIQGP</sequence>
<evidence type="ECO:0000259" key="1">
    <source>
        <dbReference type="Pfam" id="PF07603"/>
    </source>
</evidence>